<dbReference type="Proteomes" id="UP000256779">
    <property type="component" value="Unassembled WGS sequence"/>
</dbReference>
<dbReference type="PROSITE" id="PS00041">
    <property type="entry name" value="HTH_ARAC_FAMILY_1"/>
    <property type="match status" value="1"/>
</dbReference>
<accession>A0A3D9L3M9</accession>
<proteinExistence type="predicted"/>
<dbReference type="SMART" id="SM00342">
    <property type="entry name" value="HTH_ARAC"/>
    <property type="match status" value="1"/>
</dbReference>
<evidence type="ECO:0000256" key="1">
    <source>
        <dbReference type="ARBA" id="ARBA00023015"/>
    </source>
</evidence>
<dbReference type="AlphaFoldDB" id="A0A3D9L3M9"/>
<comment type="caution">
    <text evidence="5">The sequence shown here is derived from an EMBL/GenBank/DDBJ whole genome shotgun (WGS) entry which is preliminary data.</text>
</comment>
<evidence type="ECO:0000313" key="5">
    <source>
        <dbReference type="EMBL" id="RED96968.1"/>
    </source>
</evidence>
<dbReference type="PROSITE" id="PS01124">
    <property type="entry name" value="HTH_ARAC_FAMILY_2"/>
    <property type="match status" value="1"/>
</dbReference>
<reference evidence="5 6" key="1">
    <citation type="submission" date="2018-07" db="EMBL/GenBank/DDBJ databases">
        <title>Genomic Encyclopedia of Type Strains, Phase IV (KMG-IV): sequencing the most valuable type-strain genomes for metagenomic binning, comparative biology and taxonomic classification.</title>
        <authorList>
            <person name="Goeker M."/>
        </authorList>
    </citation>
    <scope>NUCLEOTIDE SEQUENCE [LARGE SCALE GENOMIC DNA]</scope>
    <source>
        <strain evidence="5 6">DSM 4134</strain>
    </source>
</reference>
<feature type="domain" description="HTH araC/xylS-type" evidence="4">
    <location>
        <begin position="89"/>
        <end position="168"/>
    </location>
</feature>
<dbReference type="Gene3D" id="1.10.10.60">
    <property type="entry name" value="Homeodomain-like"/>
    <property type="match status" value="1"/>
</dbReference>
<dbReference type="GO" id="GO:0003700">
    <property type="term" value="F:DNA-binding transcription factor activity"/>
    <property type="evidence" value="ECO:0007669"/>
    <property type="project" value="InterPro"/>
</dbReference>
<protein>
    <submittedName>
        <fullName evidence="5">Helix-turn-helix protein</fullName>
    </submittedName>
</protein>
<gene>
    <name evidence="5" type="ORF">C7460_11316</name>
</gene>
<keyword evidence="1" id="KW-0805">Transcription regulation</keyword>
<organism evidence="5 6">
    <name type="scientific">Marinoscillum furvescens DSM 4134</name>
    <dbReference type="NCBI Taxonomy" id="1122208"/>
    <lineage>
        <taxon>Bacteria</taxon>
        <taxon>Pseudomonadati</taxon>
        <taxon>Bacteroidota</taxon>
        <taxon>Cytophagia</taxon>
        <taxon>Cytophagales</taxon>
        <taxon>Reichenbachiellaceae</taxon>
        <taxon>Marinoscillum</taxon>
    </lineage>
</organism>
<keyword evidence="3" id="KW-0804">Transcription</keyword>
<keyword evidence="2" id="KW-0238">DNA-binding</keyword>
<evidence type="ECO:0000256" key="3">
    <source>
        <dbReference type="ARBA" id="ARBA00023163"/>
    </source>
</evidence>
<dbReference type="InterPro" id="IPR018062">
    <property type="entry name" value="HTH_AraC-typ_CS"/>
</dbReference>
<dbReference type="SUPFAM" id="SSF46689">
    <property type="entry name" value="Homeodomain-like"/>
    <property type="match status" value="1"/>
</dbReference>
<evidence type="ECO:0000256" key="2">
    <source>
        <dbReference type="ARBA" id="ARBA00023125"/>
    </source>
</evidence>
<dbReference type="InterPro" id="IPR018060">
    <property type="entry name" value="HTH_AraC"/>
</dbReference>
<dbReference type="Pfam" id="PF12833">
    <property type="entry name" value="HTH_18"/>
    <property type="match status" value="1"/>
</dbReference>
<dbReference type="PANTHER" id="PTHR43280">
    <property type="entry name" value="ARAC-FAMILY TRANSCRIPTIONAL REGULATOR"/>
    <property type="match status" value="1"/>
</dbReference>
<keyword evidence="6" id="KW-1185">Reference proteome</keyword>
<dbReference type="EMBL" id="QREG01000013">
    <property type="protein sequence ID" value="RED96968.1"/>
    <property type="molecule type" value="Genomic_DNA"/>
</dbReference>
<dbReference type="PANTHER" id="PTHR43280:SF28">
    <property type="entry name" value="HTH-TYPE TRANSCRIPTIONAL ACTIVATOR RHAS"/>
    <property type="match status" value="1"/>
</dbReference>
<dbReference type="GO" id="GO:0043565">
    <property type="term" value="F:sequence-specific DNA binding"/>
    <property type="evidence" value="ECO:0007669"/>
    <property type="project" value="InterPro"/>
</dbReference>
<evidence type="ECO:0000259" key="4">
    <source>
        <dbReference type="PROSITE" id="PS01124"/>
    </source>
</evidence>
<evidence type="ECO:0000313" key="6">
    <source>
        <dbReference type="Proteomes" id="UP000256779"/>
    </source>
</evidence>
<sequence length="182" mass="20447">MVCPRCIQAVTQTFAELHEPPLTVALGEVSVQNLPSEAVNTQLNTALNQLGFELLSPGKTALIAQIKSLIIDQVHYQTAPLRINLSTYLAEQLHQDYSHLSRLFSSTEGITIEKYLTAQKIERVKELLTYEEQTLSEIAHQLNYSSIAHLSAQFKKETGMTPTAFRKQKKHDRKTLDQVGNT</sequence>
<name>A0A3D9L3M9_MARFU</name>
<dbReference type="InterPro" id="IPR009057">
    <property type="entry name" value="Homeodomain-like_sf"/>
</dbReference>